<organism evidence="1 2">
    <name type="scientific">Pisolithus microcarpus 441</name>
    <dbReference type="NCBI Taxonomy" id="765257"/>
    <lineage>
        <taxon>Eukaryota</taxon>
        <taxon>Fungi</taxon>
        <taxon>Dikarya</taxon>
        <taxon>Basidiomycota</taxon>
        <taxon>Agaricomycotina</taxon>
        <taxon>Agaricomycetes</taxon>
        <taxon>Agaricomycetidae</taxon>
        <taxon>Boletales</taxon>
        <taxon>Sclerodermatineae</taxon>
        <taxon>Pisolithaceae</taxon>
        <taxon>Pisolithus</taxon>
    </lineage>
</organism>
<dbReference type="OrthoDB" id="2677403at2759"/>
<gene>
    <name evidence="1" type="ORF">PISMIDRAFT_113344</name>
</gene>
<name>A0A0C9YID4_9AGAM</name>
<evidence type="ECO:0000313" key="2">
    <source>
        <dbReference type="Proteomes" id="UP000054018"/>
    </source>
</evidence>
<keyword evidence="2" id="KW-1185">Reference proteome</keyword>
<dbReference type="EMBL" id="KN833857">
    <property type="protein sequence ID" value="KIK16436.1"/>
    <property type="molecule type" value="Genomic_DNA"/>
</dbReference>
<sequence>MPSRLLYLPEACQVIAMAPYPIHKALIQSFAGCIQYFLDKNSLSADDVPCGHHPILNFNLVIEDDESPTTIIPDLCLDLCPQFLSPLPIWVMECGFSSTQPHMEAQLRVAADIIPGLDAVLTISIQEVNSSLPPKTHPLHSLLPLPQSAFMPTPPHHYSFGPVIVEDVKWISVALVTFQISLRERDGCIQFGDGLLCAQGVSTLAYLD</sequence>
<proteinExistence type="predicted"/>
<dbReference type="HOGENOM" id="CLU_114641_0_0_1"/>
<dbReference type="AlphaFoldDB" id="A0A0C9YID4"/>
<reference evidence="2" key="2">
    <citation type="submission" date="2015-01" db="EMBL/GenBank/DDBJ databases">
        <title>Evolutionary Origins and Diversification of the Mycorrhizal Mutualists.</title>
        <authorList>
            <consortium name="DOE Joint Genome Institute"/>
            <consortium name="Mycorrhizal Genomics Consortium"/>
            <person name="Kohler A."/>
            <person name="Kuo A."/>
            <person name="Nagy L.G."/>
            <person name="Floudas D."/>
            <person name="Copeland A."/>
            <person name="Barry K.W."/>
            <person name="Cichocki N."/>
            <person name="Veneault-Fourrey C."/>
            <person name="LaButti K."/>
            <person name="Lindquist E.A."/>
            <person name="Lipzen A."/>
            <person name="Lundell T."/>
            <person name="Morin E."/>
            <person name="Murat C."/>
            <person name="Riley R."/>
            <person name="Ohm R."/>
            <person name="Sun H."/>
            <person name="Tunlid A."/>
            <person name="Henrissat B."/>
            <person name="Grigoriev I.V."/>
            <person name="Hibbett D.S."/>
            <person name="Martin F."/>
        </authorList>
    </citation>
    <scope>NUCLEOTIDE SEQUENCE [LARGE SCALE GENOMIC DNA]</scope>
    <source>
        <strain evidence="2">441</strain>
    </source>
</reference>
<protein>
    <submittedName>
        <fullName evidence="1">Uncharacterized protein</fullName>
    </submittedName>
</protein>
<reference evidence="1 2" key="1">
    <citation type="submission" date="2014-04" db="EMBL/GenBank/DDBJ databases">
        <authorList>
            <consortium name="DOE Joint Genome Institute"/>
            <person name="Kuo A."/>
            <person name="Kohler A."/>
            <person name="Costa M.D."/>
            <person name="Nagy L.G."/>
            <person name="Floudas D."/>
            <person name="Copeland A."/>
            <person name="Barry K.W."/>
            <person name="Cichocki N."/>
            <person name="Veneault-Fourrey C."/>
            <person name="LaButti K."/>
            <person name="Lindquist E.A."/>
            <person name="Lipzen A."/>
            <person name="Lundell T."/>
            <person name="Morin E."/>
            <person name="Murat C."/>
            <person name="Sun H."/>
            <person name="Tunlid A."/>
            <person name="Henrissat B."/>
            <person name="Grigoriev I.V."/>
            <person name="Hibbett D.S."/>
            <person name="Martin F."/>
            <person name="Nordberg H.P."/>
            <person name="Cantor M.N."/>
            <person name="Hua S.X."/>
        </authorList>
    </citation>
    <scope>NUCLEOTIDE SEQUENCE [LARGE SCALE GENOMIC DNA]</scope>
    <source>
        <strain evidence="1 2">441</strain>
    </source>
</reference>
<accession>A0A0C9YID4</accession>
<dbReference type="Proteomes" id="UP000054018">
    <property type="component" value="Unassembled WGS sequence"/>
</dbReference>
<evidence type="ECO:0000313" key="1">
    <source>
        <dbReference type="EMBL" id="KIK16436.1"/>
    </source>
</evidence>